<evidence type="ECO:0000313" key="11">
    <source>
        <dbReference type="EMBL" id="TCN70519.1"/>
    </source>
</evidence>
<comment type="caution">
    <text evidence="11">The sequence shown here is derived from an EMBL/GenBank/DDBJ whole genome shotgun (WGS) entry which is preliminary data.</text>
</comment>
<gene>
    <name evidence="11" type="ORF">CLV25_10334</name>
</gene>
<evidence type="ECO:0000259" key="10">
    <source>
        <dbReference type="Pfam" id="PF00884"/>
    </source>
</evidence>
<dbReference type="Gene3D" id="3.40.720.10">
    <property type="entry name" value="Alkaline Phosphatase, subunit A"/>
    <property type="match status" value="1"/>
</dbReference>
<dbReference type="GO" id="GO:0005886">
    <property type="term" value="C:plasma membrane"/>
    <property type="evidence" value="ECO:0007669"/>
    <property type="project" value="UniProtKB-SubCell"/>
</dbReference>
<evidence type="ECO:0000256" key="8">
    <source>
        <dbReference type="PIRSR" id="PIRSR005091-3"/>
    </source>
</evidence>
<dbReference type="PANTHER" id="PTHR47371:SF3">
    <property type="entry name" value="PHOSPHOGLYCEROL TRANSFERASE I"/>
    <property type="match status" value="1"/>
</dbReference>
<dbReference type="CDD" id="cd16015">
    <property type="entry name" value="LTA_synthase"/>
    <property type="match status" value="1"/>
</dbReference>
<organism evidence="11 12">
    <name type="scientific">Acetobacteroides hydrogenigenes</name>
    <dbReference type="NCBI Taxonomy" id="979970"/>
    <lineage>
        <taxon>Bacteria</taxon>
        <taxon>Pseudomonadati</taxon>
        <taxon>Bacteroidota</taxon>
        <taxon>Bacteroidia</taxon>
        <taxon>Bacteroidales</taxon>
        <taxon>Rikenellaceae</taxon>
        <taxon>Acetobacteroides</taxon>
    </lineage>
</organism>
<evidence type="ECO:0000256" key="7">
    <source>
        <dbReference type="PIRSR" id="PIRSR005091-2"/>
    </source>
</evidence>
<dbReference type="Proteomes" id="UP000294830">
    <property type="component" value="Unassembled WGS sequence"/>
</dbReference>
<evidence type="ECO:0000256" key="9">
    <source>
        <dbReference type="SAM" id="Phobius"/>
    </source>
</evidence>
<dbReference type="PIRSF" id="PIRSF005091">
    <property type="entry name" value="Mmb_sulf_HI1246"/>
    <property type="match status" value="1"/>
</dbReference>
<feature type="binding site" evidence="7">
    <location>
        <position position="433"/>
    </location>
    <ligand>
        <name>substrate</name>
    </ligand>
</feature>
<proteinExistence type="predicted"/>
<accession>A0A4R2F0L7</accession>
<evidence type="ECO:0000256" key="5">
    <source>
        <dbReference type="ARBA" id="ARBA00023136"/>
    </source>
</evidence>
<feature type="transmembrane region" description="Helical" evidence="9">
    <location>
        <begin position="175"/>
        <end position="196"/>
    </location>
</feature>
<feature type="binding site" evidence="8">
    <location>
        <position position="488"/>
    </location>
    <ligand>
        <name>Mn(2+)</name>
        <dbReference type="ChEBI" id="CHEBI:29035"/>
    </ligand>
</feature>
<feature type="binding site" evidence="8">
    <location>
        <position position="278"/>
    </location>
    <ligand>
        <name>Mn(2+)</name>
        <dbReference type="ChEBI" id="CHEBI:29035"/>
    </ligand>
</feature>
<dbReference type="AlphaFoldDB" id="A0A4R2F0L7"/>
<dbReference type="InterPro" id="IPR012160">
    <property type="entry name" value="LtaS-like"/>
</dbReference>
<evidence type="ECO:0000256" key="6">
    <source>
        <dbReference type="PIRSR" id="PIRSR005091-1"/>
    </source>
</evidence>
<keyword evidence="5 9" id="KW-0472">Membrane</keyword>
<feature type="active site" evidence="6">
    <location>
        <position position="318"/>
    </location>
</feature>
<dbReference type="PANTHER" id="PTHR47371">
    <property type="entry name" value="LIPOTEICHOIC ACID SYNTHASE"/>
    <property type="match status" value="1"/>
</dbReference>
<dbReference type="InterPro" id="IPR050448">
    <property type="entry name" value="OpgB/LTA_synthase_biosynth"/>
</dbReference>
<feature type="transmembrane region" description="Helical" evidence="9">
    <location>
        <begin position="61"/>
        <end position="84"/>
    </location>
</feature>
<dbReference type="OrthoDB" id="9777768at2"/>
<dbReference type="RefSeq" id="WP_131838389.1">
    <property type="nucleotide sequence ID" value="NZ_SLWB01000003.1"/>
</dbReference>
<keyword evidence="11" id="KW-0808">Transferase</keyword>
<dbReference type="GO" id="GO:0046872">
    <property type="term" value="F:metal ion binding"/>
    <property type="evidence" value="ECO:0007669"/>
    <property type="project" value="UniProtKB-KW"/>
</dbReference>
<protein>
    <submittedName>
        <fullName evidence="11">Phosphoglycerol transferase MdoB-like AlkP superfamily enzyme</fullName>
    </submittedName>
</protein>
<keyword evidence="4 9" id="KW-1133">Transmembrane helix</keyword>
<dbReference type="Pfam" id="PF00884">
    <property type="entry name" value="Sulfatase"/>
    <property type="match status" value="1"/>
</dbReference>
<keyword evidence="2" id="KW-1003">Cell membrane</keyword>
<dbReference type="SUPFAM" id="SSF53649">
    <property type="entry name" value="Alkaline phosphatase-like"/>
    <property type="match status" value="1"/>
</dbReference>
<dbReference type="InterPro" id="IPR000917">
    <property type="entry name" value="Sulfatase_N"/>
</dbReference>
<evidence type="ECO:0000256" key="3">
    <source>
        <dbReference type="ARBA" id="ARBA00022692"/>
    </source>
</evidence>
<evidence type="ECO:0000313" key="12">
    <source>
        <dbReference type="Proteomes" id="UP000294830"/>
    </source>
</evidence>
<keyword evidence="7" id="KW-0479">Metal-binding</keyword>
<keyword evidence="12" id="KW-1185">Reference proteome</keyword>
<evidence type="ECO:0000256" key="1">
    <source>
        <dbReference type="ARBA" id="ARBA00004651"/>
    </source>
</evidence>
<comment type="subcellular location">
    <subcellularLocation>
        <location evidence="1">Cell membrane</location>
        <topology evidence="1">Multi-pass membrane protein</topology>
    </subcellularLocation>
</comment>
<dbReference type="InterPro" id="IPR017850">
    <property type="entry name" value="Alkaline_phosphatase_core_sf"/>
</dbReference>
<name>A0A4R2F0L7_9BACT</name>
<reference evidence="11 12" key="1">
    <citation type="submission" date="2019-03" db="EMBL/GenBank/DDBJ databases">
        <title>Genomic Encyclopedia of Archaeal and Bacterial Type Strains, Phase II (KMG-II): from individual species to whole genera.</title>
        <authorList>
            <person name="Goeker M."/>
        </authorList>
    </citation>
    <scope>NUCLEOTIDE SEQUENCE [LARGE SCALE GENOMIC DNA]</scope>
    <source>
        <strain evidence="11 12">RL-C</strain>
    </source>
</reference>
<keyword evidence="7" id="KW-0464">Manganese</keyword>
<sequence length="615" mass="69579">MSYKGGHLAALKYLFREYFGYLLFWAAFFFTSRLLFMAVNFRDTKSIAAADYPGMLIHGLHMDLSMIGYLALLCGLFFVVISWIRPQLAKGVVAGVNLIFIVLLSVVVISDAVLFGYWGFRMDATPLLYLKTPGEAAASLNLAQLILIPLLMVGYGLAWWFIYRKFVNKRTTVDARLPWWSILLISLNIIPIRGGFGISPMNPGKAYFSKDAYTNQATVNVAWNVFYSLNKLKDTDKEYRFMDSKEAEAIVAEMYKQSGETSYILNTPKPNVIVLIMESFVSNITETLGEEKGVTPNLDSLMREGVLFTRIYNDGQRSEKGLVSVLSGYPAQTTTSIIKHNAKVLKLPVLAKDFKANGYSTAYYYGGDIGFANMRTYLISSAYDRYVTQDDFSADQLQSKWGAQDGYVFDRLFNDLKREQGPFFYTFFTSSSHEPFDVPMKTVIPGNDDDSKFKNSAHYTDKCLGEFIRKAKKSSWWNNTLIVIVADHGRSCPSSLKMFDEKRNRIPMLWIGGALKVKGAKIDKLGVQHDLAATLLAQLKMDSKRYTFSRNLLDKNFKDWSMFTFNNGFGYAEGSSVVVYDNVGNVYSQEINPTDEVKKKGKALFQVYNHHFVGL</sequence>
<feature type="binding site" evidence="8">
    <location>
        <position position="487"/>
    </location>
    <ligand>
        <name>Mn(2+)</name>
        <dbReference type="ChEBI" id="CHEBI:29035"/>
    </ligand>
</feature>
<evidence type="ECO:0000256" key="4">
    <source>
        <dbReference type="ARBA" id="ARBA00022989"/>
    </source>
</evidence>
<dbReference type="Gene3D" id="3.30.1120.80">
    <property type="match status" value="1"/>
</dbReference>
<keyword evidence="3 9" id="KW-0812">Transmembrane</keyword>
<dbReference type="GO" id="GO:0016740">
    <property type="term" value="F:transferase activity"/>
    <property type="evidence" value="ECO:0007669"/>
    <property type="project" value="UniProtKB-KW"/>
</dbReference>
<evidence type="ECO:0000256" key="2">
    <source>
        <dbReference type="ARBA" id="ARBA00022475"/>
    </source>
</evidence>
<dbReference type="EMBL" id="SLWB01000003">
    <property type="protein sequence ID" value="TCN70519.1"/>
    <property type="molecule type" value="Genomic_DNA"/>
</dbReference>
<feature type="transmembrane region" description="Helical" evidence="9">
    <location>
        <begin position="21"/>
        <end position="41"/>
    </location>
</feature>
<feature type="transmembrane region" description="Helical" evidence="9">
    <location>
        <begin position="96"/>
        <end position="120"/>
    </location>
</feature>
<feature type="transmembrane region" description="Helical" evidence="9">
    <location>
        <begin position="140"/>
        <end position="163"/>
    </location>
</feature>
<feature type="domain" description="Sulfatase N-terminal" evidence="10">
    <location>
        <begin position="270"/>
        <end position="539"/>
    </location>
</feature>